<accession>A0AAD7N2V9</accession>
<sequence length="253" mass="27959">MSAPRAPMAPFTSWGTKPRVKLKLSLKSGPARALPDILSTSLVALKESADAFPPLKSAVGGVLALCDIAHRAKHSKAAARDIALRAKEILEVIADAVPDPSAIPPPMLHDIERFKFLLNDIRSQMEGMMLTSVLSRLVRLNRNEDALQSIKARLDDVYWDFLAASGLRVEVQQGTITALQTHIVDQQKHLAWQQVQLAEQQAQTTIAVRMVVVGFSRFTVTMILMLAVFKDTLAPDLSRTLYYSKHAFFLAHP</sequence>
<dbReference type="Proteomes" id="UP001215598">
    <property type="component" value="Unassembled WGS sequence"/>
</dbReference>
<dbReference type="Gene3D" id="1.20.930.20">
    <property type="entry name" value="Adaptor protein Cbl, N-terminal domain"/>
    <property type="match status" value="1"/>
</dbReference>
<protein>
    <submittedName>
        <fullName evidence="1">Uncharacterized protein</fullName>
    </submittedName>
</protein>
<gene>
    <name evidence="1" type="ORF">B0H16DRAFT_1859905</name>
</gene>
<comment type="caution">
    <text evidence="1">The sequence shown here is derived from an EMBL/GenBank/DDBJ whole genome shotgun (WGS) entry which is preliminary data.</text>
</comment>
<organism evidence="1 2">
    <name type="scientific">Mycena metata</name>
    <dbReference type="NCBI Taxonomy" id="1033252"/>
    <lineage>
        <taxon>Eukaryota</taxon>
        <taxon>Fungi</taxon>
        <taxon>Dikarya</taxon>
        <taxon>Basidiomycota</taxon>
        <taxon>Agaricomycotina</taxon>
        <taxon>Agaricomycetes</taxon>
        <taxon>Agaricomycetidae</taxon>
        <taxon>Agaricales</taxon>
        <taxon>Marasmiineae</taxon>
        <taxon>Mycenaceae</taxon>
        <taxon>Mycena</taxon>
    </lineage>
</organism>
<name>A0AAD7N2V9_9AGAR</name>
<evidence type="ECO:0000313" key="1">
    <source>
        <dbReference type="EMBL" id="KAJ7743355.1"/>
    </source>
</evidence>
<keyword evidence="2" id="KW-1185">Reference proteome</keyword>
<dbReference type="EMBL" id="JARKIB010000091">
    <property type="protein sequence ID" value="KAJ7743355.1"/>
    <property type="molecule type" value="Genomic_DNA"/>
</dbReference>
<dbReference type="InterPro" id="IPR036537">
    <property type="entry name" value="Adaptor_Cbl_N_dom_sf"/>
</dbReference>
<dbReference type="CDD" id="cd21037">
    <property type="entry name" value="MLKL_NTD"/>
    <property type="match status" value="1"/>
</dbReference>
<reference evidence="1" key="1">
    <citation type="submission" date="2023-03" db="EMBL/GenBank/DDBJ databases">
        <title>Massive genome expansion in bonnet fungi (Mycena s.s.) driven by repeated elements and novel gene families across ecological guilds.</title>
        <authorList>
            <consortium name="Lawrence Berkeley National Laboratory"/>
            <person name="Harder C.B."/>
            <person name="Miyauchi S."/>
            <person name="Viragh M."/>
            <person name="Kuo A."/>
            <person name="Thoen E."/>
            <person name="Andreopoulos B."/>
            <person name="Lu D."/>
            <person name="Skrede I."/>
            <person name="Drula E."/>
            <person name="Henrissat B."/>
            <person name="Morin E."/>
            <person name="Kohler A."/>
            <person name="Barry K."/>
            <person name="LaButti K."/>
            <person name="Morin E."/>
            <person name="Salamov A."/>
            <person name="Lipzen A."/>
            <person name="Mereny Z."/>
            <person name="Hegedus B."/>
            <person name="Baldrian P."/>
            <person name="Stursova M."/>
            <person name="Weitz H."/>
            <person name="Taylor A."/>
            <person name="Grigoriev I.V."/>
            <person name="Nagy L.G."/>
            <person name="Martin F."/>
            <person name="Kauserud H."/>
        </authorList>
    </citation>
    <scope>NUCLEOTIDE SEQUENCE</scope>
    <source>
        <strain evidence="1">CBHHK182m</strain>
    </source>
</reference>
<dbReference type="GO" id="GO:0007166">
    <property type="term" value="P:cell surface receptor signaling pathway"/>
    <property type="evidence" value="ECO:0007669"/>
    <property type="project" value="InterPro"/>
</dbReference>
<evidence type="ECO:0000313" key="2">
    <source>
        <dbReference type="Proteomes" id="UP001215598"/>
    </source>
</evidence>
<dbReference type="AlphaFoldDB" id="A0AAD7N2V9"/>
<proteinExistence type="predicted"/>
<dbReference type="InterPro" id="IPR059179">
    <property type="entry name" value="MLKL-like_MCAfunc"/>
</dbReference>